<proteinExistence type="predicted"/>
<protein>
    <submittedName>
        <fullName evidence="1">Uncharacterized protein</fullName>
    </submittedName>
</protein>
<evidence type="ECO:0000313" key="2">
    <source>
        <dbReference type="Proteomes" id="UP000011885"/>
    </source>
</evidence>
<dbReference type="OrthoDB" id="257093at2"/>
<dbReference type="RefSeq" id="WP_008675629.1">
    <property type="nucleotide sequence ID" value="NZ_ANOH01000102.1"/>
</dbReference>
<organism evidence="1 2">
    <name type="scientific">Rhodopirellula sallentina SM41</name>
    <dbReference type="NCBI Taxonomy" id="1263870"/>
    <lineage>
        <taxon>Bacteria</taxon>
        <taxon>Pseudomonadati</taxon>
        <taxon>Planctomycetota</taxon>
        <taxon>Planctomycetia</taxon>
        <taxon>Pirellulales</taxon>
        <taxon>Pirellulaceae</taxon>
        <taxon>Rhodopirellula</taxon>
    </lineage>
</organism>
<dbReference type="EMBL" id="ANOH01000102">
    <property type="protein sequence ID" value="EMI57240.1"/>
    <property type="molecule type" value="Genomic_DNA"/>
</dbReference>
<evidence type="ECO:0000313" key="1">
    <source>
        <dbReference type="EMBL" id="EMI57240.1"/>
    </source>
</evidence>
<sequence length="296" mass="33505">MSWRSAEDYKLIEELEWPDLWDDYERAVSVCISAHEEPMQRFGIKDSDGGRLFQQLRLLDPSGDCLKKIKRSQEALHRAEGSLRSKLSLLPDDWRSDKTFHRMLCVLNIRDCSIYKDICKAFDKMHVDNRSLVDLIALSRTRMGFPVALKLVVRVGTKEARGTLLKISRNVHDNESKMALLNDAAVAVSVKIHDRHVIPLLVNRLIAVYGKACEDRDEQAGAIITDLLEVMEHTRDELAPKLLQQLAALGGDSGAVTSEDGKENSQLGIKQSIINRDLTPIREAARQELQRRRVAS</sequence>
<accession>M5U743</accession>
<comment type="caution">
    <text evidence="1">The sequence shown here is derived from an EMBL/GenBank/DDBJ whole genome shotgun (WGS) entry which is preliminary data.</text>
</comment>
<dbReference type="PATRIC" id="fig|1263870.3.peg.1416"/>
<name>M5U743_9BACT</name>
<keyword evidence="2" id="KW-1185">Reference proteome</keyword>
<reference evidence="1 2" key="1">
    <citation type="journal article" date="2013" name="Mar. Genomics">
        <title>Expression of sulfatases in Rhodopirellula baltica and the diversity of sulfatases in the genus Rhodopirellula.</title>
        <authorList>
            <person name="Wegner C.E."/>
            <person name="Richter-Heitmann T."/>
            <person name="Klindworth A."/>
            <person name="Klockow C."/>
            <person name="Richter M."/>
            <person name="Achstetter T."/>
            <person name="Glockner F.O."/>
            <person name="Harder J."/>
        </authorList>
    </citation>
    <scope>NUCLEOTIDE SEQUENCE [LARGE SCALE GENOMIC DNA]</scope>
    <source>
        <strain evidence="1 2">SM41</strain>
    </source>
</reference>
<dbReference type="Proteomes" id="UP000011885">
    <property type="component" value="Unassembled WGS sequence"/>
</dbReference>
<gene>
    <name evidence="1" type="ORF">RSSM_01316</name>
</gene>
<dbReference type="AlphaFoldDB" id="M5U743"/>